<gene>
    <name evidence="1" type="primary">Necator_chrII.g6766</name>
    <name evidence="1" type="ORF">RB195_018973</name>
</gene>
<organism evidence="1 2">
    <name type="scientific">Necator americanus</name>
    <name type="common">Human hookworm</name>
    <dbReference type="NCBI Taxonomy" id="51031"/>
    <lineage>
        <taxon>Eukaryota</taxon>
        <taxon>Metazoa</taxon>
        <taxon>Ecdysozoa</taxon>
        <taxon>Nematoda</taxon>
        <taxon>Chromadorea</taxon>
        <taxon>Rhabditida</taxon>
        <taxon>Rhabditina</taxon>
        <taxon>Rhabditomorpha</taxon>
        <taxon>Strongyloidea</taxon>
        <taxon>Ancylostomatidae</taxon>
        <taxon>Bunostominae</taxon>
        <taxon>Necator</taxon>
    </lineage>
</organism>
<dbReference type="Proteomes" id="UP001303046">
    <property type="component" value="Unassembled WGS sequence"/>
</dbReference>
<evidence type="ECO:0000313" key="1">
    <source>
        <dbReference type="EMBL" id="KAK6736014.1"/>
    </source>
</evidence>
<sequence>MQNDLKEEVNRRMRTAWAAFAPGPTGGPRVPCPPVFQRPVTQRRDTWTPPLMSALRSTASRKLFATYGALERCLLKFSRRKQQQTGLRSSDFEAAHIKINVVRKPQANVE</sequence>
<name>A0ABR1CC04_NECAM</name>
<protein>
    <submittedName>
        <fullName evidence="1">Uncharacterized protein</fullName>
    </submittedName>
</protein>
<evidence type="ECO:0000313" key="2">
    <source>
        <dbReference type="Proteomes" id="UP001303046"/>
    </source>
</evidence>
<proteinExistence type="predicted"/>
<dbReference type="EMBL" id="JAVFWL010000002">
    <property type="protein sequence ID" value="KAK6736014.1"/>
    <property type="molecule type" value="Genomic_DNA"/>
</dbReference>
<accession>A0ABR1CC04</accession>
<reference evidence="1 2" key="1">
    <citation type="submission" date="2023-08" db="EMBL/GenBank/DDBJ databases">
        <title>A Necator americanus chromosomal reference genome.</title>
        <authorList>
            <person name="Ilik V."/>
            <person name="Petrzelkova K.J."/>
            <person name="Pardy F."/>
            <person name="Fuh T."/>
            <person name="Niatou-Singa F.S."/>
            <person name="Gouil Q."/>
            <person name="Baker L."/>
            <person name="Ritchie M.E."/>
            <person name="Jex A.R."/>
            <person name="Gazzola D."/>
            <person name="Li H."/>
            <person name="Toshio Fujiwara R."/>
            <person name="Zhan B."/>
            <person name="Aroian R.V."/>
            <person name="Pafco B."/>
            <person name="Schwarz E.M."/>
        </authorList>
    </citation>
    <scope>NUCLEOTIDE SEQUENCE [LARGE SCALE GENOMIC DNA]</scope>
    <source>
        <strain evidence="1 2">Aroian</strain>
        <tissue evidence="1">Whole animal</tissue>
    </source>
</reference>
<keyword evidence="2" id="KW-1185">Reference proteome</keyword>
<comment type="caution">
    <text evidence="1">The sequence shown here is derived from an EMBL/GenBank/DDBJ whole genome shotgun (WGS) entry which is preliminary data.</text>
</comment>